<keyword evidence="2" id="KW-0472">Membrane</keyword>
<gene>
    <name evidence="3" type="ORF">BJY01DRAFT_247946</name>
</gene>
<evidence type="ECO:0000256" key="2">
    <source>
        <dbReference type="SAM" id="Phobius"/>
    </source>
</evidence>
<feature type="compositionally biased region" description="Low complexity" evidence="1">
    <location>
        <begin position="244"/>
        <end position="259"/>
    </location>
</feature>
<organism evidence="3 4">
    <name type="scientific">Aspergillus pseudoustus</name>
    <dbReference type="NCBI Taxonomy" id="1810923"/>
    <lineage>
        <taxon>Eukaryota</taxon>
        <taxon>Fungi</taxon>
        <taxon>Dikarya</taxon>
        <taxon>Ascomycota</taxon>
        <taxon>Pezizomycotina</taxon>
        <taxon>Eurotiomycetes</taxon>
        <taxon>Eurotiomycetidae</taxon>
        <taxon>Eurotiales</taxon>
        <taxon>Aspergillaceae</taxon>
        <taxon>Aspergillus</taxon>
        <taxon>Aspergillus subgen. Nidulantes</taxon>
    </lineage>
</organism>
<keyword evidence="2" id="KW-1133">Transmembrane helix</keyword>
<protein>
    <submittedName>
        <fullName evidence="3">Uncharacterized protein</fullName>
    </submittedName>
</protein>
<feature type="transmembrane region" description="Helical" evidence="2">
    <location>
        <begin position="282"/>
        <end position="305"/>
    </location>
</feature>
<dbReference type="Proteomes" id="UP001610446">
    <property type="component" value="Unassembled WGS sequence"/>
</dbReference>
<keyword evidence="2" id="KW-0812">Transmembrane</keyword>
<feature type="region of interest" description="Disordered" evidence="1">
    <location>
        <begin position="244"/>
        <end position="265"/>
    </location>
</feature>
<comment type="caution">
    <text evidence="3">The sequence shown here is derived from an EMBL/GenBank/DDBJ whole genome shotgun (WGS) entry which is preliminary data.</text>
</comment>
<proteinExistence type="predicted"/>
<evidence type="ECO:0000313" key="4">
    <source>
        <dbReference type="Proteomes" id="UP001610446"/>
    </source>
</evidence>
<name>A0ABR4K0W4_9EURO</name>
<accession>A0ABR4K0W4</accession>
<evidence type="ECO:0000313" key="3">
    <source>
        <dbReference type="EMBL" id="KAL2844783.1"/>
    </source>
</evidence>
<evidence type="ECO:0000256" key="1">
    <source>
        <dbReference type="SAM" id="MobiDB-lite"/>
    </source>
</evidence>
<reference evidence="3 4" key="1">
    <citation type="submission" date="2024-07" db="EMBL/GenBank/DDBJ databases">
        <title>Section-level genome sequencing and comparative genomics of Aspergillus sections Usti and Cavernicolus.</title>
        <authorList>
            <consortium name="Lawrence Berkeley National Laboratory"/>
            <person name="Nybo J.L."/>
            <person name="Vesth T.C."/>
            <person name="Theobald S."/>
            <person name="Frisvad J.C."/>
            <person name="Larsen T.O."/>
            <person name="Kjaerboelling I."/>
            <person name="Rothschild-Mancinelli K."/>
            <person name="Lyhne E.K."/>
            <person name="Kogle M.E."/>
            <person name="Barry K."/>
            <person name="Clum A."/>
            <person name="Na H."/>
            <person name="Ledsgaard L."/>
            <person name="Lin J."/>
            <person name="Lipzen A."/>
            <person name="Kuo A."/>
            <person name="Riley R."/>
            <person name="Mondo S."/>
            <person name="Labutti K."/>
            <person name="Haridas S."/>
            <person name="Pangalinan J."/>
            <person name="Salamov A.A."/>
            <person name="Simmons B.A."/>
            <person name="Magnuson J.K."/>
            <person name="Chen J."/>
            <person name="Drula E."/>
            <person name="Henrissat B."/>
            <person name="Wiebenga A."/>
            <person name="Lubbers R.J."/>
            <person name="Gomes A.C."/>
            <person name="Makela M.R."/>
            <person name="Stajich J."/>
            <person name="Grigoriev I.V."/>
            <person name="Mortensen U.H."/>
            <person name="De Vries R.P."/>
            <person name="Baker S.E."/>
            <person name="Andersen M.R."/>
        </authorList>
    </citation>
    <scope>NUCLEOTIDE SEQUENCE [LARGE SCALE GENOMIC DNA]</scope>
    <source>
        <strain evidence="3 4">CBS 123904</strain>
    </source>
</reference>
<keyword evidence="4" id="KW-1185">Reference proteome</keyword>
<sequence>MSATTTLGWTLTNWGPVFTTYIPPSSCTTKTTTVLAQAQYPDLGSWGTQCYNDDCWPYPGTDEQKSAILKNRLLEPYFSPGVACPTGWKSIGALARATDGPIASRGVFTVAVGDSDDYDNDVPYSPSFYDALGAILDEGETMVACCPSAMTVGPNGGCYSTLPSQTFSTGCATELPGYDLDSTSATLVIGGTTTSGEFFLPASPVTQSGTITTTSFASDERADWTPISQAAAIYFVQPSGTADSTSGAGSTSSSGSGSDEVAETETGNAGASIRYSAGDSSWGQIIGLGGLMVISALAGMAMVLLW</sequence>
<dbReference type="EMBL" id="JBFXLU010000077">
    <property type="protein sequence ID" value="KAL2844783.1"/>
    <property type="molecule type" value="Genomic_DNA"/>
</dbReference>